<comment type="subcellular location">
    <subcellularLocation>
        <location evidence="1">Membrane</location>
        <topology evidence="1">Multi-pass membrane protein</topology>
    </subcellularLocation>
</comment>
<dbReference type="KEGG" id="cbab:SMCB_0524"/>
<dbReference type="EMBL" id="AP014569">
    <property type="protein sequence ID" value="BAO82752.1"/>
    <property type="molecule type" value="Genomic_DNA"/>
</dbReference>
<keyword evidence="3 5" id="KW-1133">Transmembrane helix</keyword>
<dbReference type="HOGENOM" id="CLU_092720_2_3_4"/>
<sequence>MAAVDVFLLLLLLASLLIGAWRGLVYEVLSLSAWVAAFFLAQWWAADAAAWLPLAELDPPLPFAIGFALVFVACVFAGGFLAWLCKKGMDQVGLRPVDRSLGAAFGVLRGVVVLLALTVLLHLTPLHQHPAWQQSLGAGWLYNGLSALEGLMPLWLAAHFP</sequence>
<dbReference type="STRING" id="1458426.SMCB_0524"/>
<dbReference type="PANTHER" id="PTHR36926:SF1">
    <property type="entry name" value="COLICIN V PRODUCTION PROTEIN"/>
    <property type="match status" value="1"/>
</dbReference>
<dbReference type="AlphaFoldDB" id="A0A060NLT6"/>
<dbReference type="InterPro" id="IPR003825">
    <property type="entry name" value="Colicin-V_CvpA"/>
</dbReference>
<dbReference type="GO" id="GO:0016020">
    <property type="term" value="C:membrane"/>
    <property type="evidence" value="ECO:0007669"/>
    <property type="project" value="UniProtKB-SubCell"/>
</dbReference>
<dbReference type="Proteomes" id="UP000066014">
    <property type="component" value="Chromosome"/>
</dbReference>
<evidence type="ECO:0000256" key="2">
    <source>
        <dbReference type="ARBA" id="ARBA00022692"/>
    </source>
</evidence>
<evidence type="ECO:0000313" key="6">
    <source>
        <dbReference type="EMBL" id="BAO82752.1"/>
    </source>
</evidence>
<evidence type="ECO:0000313" key="7">
    <source>
        <dbReference type="Proteomes" id="UP000066014"/>
    </source>
</evidence>
<keyword evidence="7" id="KW-1185">Reference proteome</keyword>
<dbReference type="RefSeq" id="WP_045534865.1">
    <property type="nucleotide sequence ID" value="NZ_AP014569.1"/>
</dbReference>
<evidence type="ECO:0000256" key="4">
    <source>
        <dbReference type="ARBA" id="ARBA00023136"/>
    </source>
</evidence>
<proteinExistence type="predicted"/>
<evidence type="ECO:0000256" key="1">
    <source>
        <dbReference type="ARBA" id="ARBA00004141"/>
    </source>
</evidence>
<feature type="transmembrane region" description="Helical" evidence="5">
    <location>
        <begin position="61"/>
        <end position="83"/>
    </location>
</feature>
<feature type="transmembrane region" description="Helical" evidence="5">
    <location>
        <begin position="32"/>
        <end position="54"/>
    </location>
</feature>
<dbReference type="Pfam" id="PF02674">
    <property type="entry name" value="Colicin_V"/>
    <property type="match status" value="1"/>
</dbReference>
<reference evidence="6 7" key="1">
    <citation type="journal article" date="2014" name="Nat. Commun.">
        <title>Physiological and genomic features of highly alkaliphilic hydrogen-utilizing Betaproteobacteria from a continental serpentinizing site.</title>
        <authorList>
            <person name="Suzuki S."/>
            <person name="Kuenen J.G."/>
            <person name="Schipper K."/>
            <person name="van der Velde S."/>
            <person name="Ishii S."/>
            <person name="Wu A."/>
            <person name="Sorokin D.Y."/>
            <person name="Tenney A."/>
            <person name="Meng X.Y."/>
            <person name="Morrill P.L."/>
            <person name="Kamagata Y."/>
            <person name="Muyzer G."/>
            <person name="Nealson K.H."/>
        </authorList>
    </citation>
    <scope>NUCLEOTIDE SEQUENCE [LARGE SCALE GENOMIC DNA]</scope>
    <source>
        <strain evidence="6 7">B1</strain>
    </source>
</reference>
<protein>
    <submittedName>
        <fullName evidence="6">Uncharacterized membrane protein, required for colicin V production</fullName>
    </submittedName>
</protein>
<keyword evidence="2 5" id="KW-0812">Transmembrane</keyword>
<keyword evidence="4 5" id="KW-0472">Membrane</keyword>
<feature type="transmembrane region" description="Helical" evidence="5">
    <location>
        <begin position="103"/>
        <end position="124"/>
    </location>
</feature>
<dbReference type="GO" id="GO:0009403">
    <property type="term" value="P:toxin biosynthetic process"/>
    <property type="evidence" value="ECO:0007669"/>
    <property type="project" value="InterPro"/>
</dbReference>
<name>A0A060NLT6_9BURK</name>
<organism evidence="6 7">
    <name type="scientific">Serpentinimonas maccroryi</name>
    <dbReference type="NCBI Taxonomy" id="1458426"/>
    <lineage>
        <taxon>Bacteria</taxon>
        <taxon>Pseudomonadati</taxon>
        <taxon>Pseudomonadota</taxon>
        <taxon>Betaproteobacteria</taxon>
        <taxon>Burkholderiales</taxon>
        <taxon>Comamonadaceae</taxon>
        <taxon>Serpentinimonas</taxon>
    </lineage>
</organism>
<gene>
    <name evidence="6" type="ORF">SMCB_0524</name>
</gene>
<dbReference type="InterPro" id="IPR052719">
    <property type="entry name" value="CvpA-like"/>
</dbReference>
<dbReference type="OrthoDB" id="9810601at2"/>
<dbReference type="PANTHER" id="PTHR36926">
    <property type="entry name" value="COLICIN V PRODUCTION PROTEIN"/>
    <property type="match status" value="1"/>
</dbReference>
<feature type="transmembrane region" description="Helical" evidence="5">
    <location>
        <begin position="136"/>
        <end position="158"/>
    </location>
</feature>
<evidence type="ECO:0000256" key="3">
    <source>
        <dbReference type="ARBA" id="ARBA00022989"/>
    </source>
</evidence>
<accession>A0A060NLT6</accession>
<evidence type="ECO:0000256" key="5">
    <source>
        <dbReference type="SAM" id="Phobius"/>
    </source>
</evidence>